<evidence type="ECO:0000256" key="8">
    <source>
        <dbReference type="ARBA" id="ARBA00023180"/>
    </source>
</evidence>
<protein>
    <recommendedName>
        <fullName evidence="16">Phytase A</fullName>
        <ecNumber evidence="4">3.1.3.8</ecNumber>
    </recommendedName>
    <alternativeName>
        <fullName evidence="17">Histidine acid phosphatase phyA</fullName>
    </alternativeName>
    <alternativeName>
        <fullName evidence="10">Myo-inositol hexakisphosphate phosphohydrolase A</fullName>
    </alternativeName>
    <alternativeName>
        <fullName evidence="9">Myo-inositol-hexaphosphate 3-phosphohydrolase A</fullName>
    </alternativeName>
</protein>
<evidence type="ECO:0000313" key="19">
    <source>
        <dbReference type="EMBL" id="EPS30592.1"/>
    </source>
</evidence>
<keyword evidence="6" id="KW-0378">Hydrolase</keyword>
<dbReference type="GO" id="GO:0003993">
    <property type="term" value="F:acid phosphatase activity"/>
    <property type="evidence" value="ECO:0007669"/>
    <property type="project" value="TreeGrafter"/>
</dbReference>
<evidence type="ECO:0000256" key="2">
    <source>
        <dbReference type="ARBA" id="ARBA00005375"/>
    </source>
</evidence>
<evidence type="ECO:0000256" key="12">
    <source>
        <dbReference type="ARBA" id="ARBA00043675"/>
    </source>
</evidence>
<dbReference type="eggNOG" id="KOG1382">
    <property type="taxonomic scope" value="Eukaryota"/>
</dbReference>
<keyword evidence="7" id="KW-1015">Disulfide bond</keyword>
<keyword evidence="5" id="KW-0964">Secreted</keyword>
<keyword evidence="18" id="KW-0812">Transmembrane</keyword>
<comment type="catalytic activity">
    <reaction evidence="11">
        <text>1D-myo-inositol 1,2,5,6-tetrakisphosphate + H2O = 1D-myo-inositol 1,2,6-trisphosphate + phosphate</text>
        <dbReference type="Rhea" id="RHEA:77119"/>
        <dbReference type="ChEBI" id="CHEBI:15377"/>
        <dbReference type="ChEBI" id="CHEBI:43474"/>
        <dbReference type="ChEBI" id="CHEBI:195535"/>
        <dbReference type="ChEBI" id="CHEBI:195537"/>
    </reaction>
    <physiologicalReaction direction="left-to-right" evidence="11">
        <dbReference type="Rhea" id="RHEA:77120"/>
    </physiologicalReaction>
</comment>
<dbReference type="PANTHER" id="PTHR20963:SF24">
    <property type="entry name" value="3-PHYTASE B"/>
    <property type="match status" value="1"/>
</dbReference>
<evidence type="ECO:0000256" key="5">
    <source>
        <dbReference type="ARBA" id="ARBA00022525"/>
    </source>
</evidence>
<dbReference type="STRING" id="933388.S8B7A5"/>
<dbReference type="Proteomes" id="UP000019376">
    <property type="component" value="Unassembled WGS sequence"/>
</dbReference>
<name>S8B7A5_PENO1</name>
<evidence type="ECO:0000256" key="16">
    <source>
        <dbReference type="ARBA" id="ARBA00044106"/>
    </source>
</evidence>
<dbReference type="HOGENOM" id="CLU_020880_0_0_1"/>
<gene>
    <name evidence="19" type="ORF">PDE_05544</name>
</gene>
<keyword evidence="20" id="KW-1185">Reference proteome</keyword>
<sequence>MTDLYRGDMSHLDEKQDLLSISPYSGSYDHHSSRRKPRSLATRCLTLLFALVLLVAGYVIVGHGLSLSREVATNDEARARPGSDASNIPARPAVKQVSHRVRTCDTVDGGYQCFPQLSHRWGQYSPYFSLANTGLPSEVPEKCELTFVQVLSRHGARYPTASKSKKYKSLIQAIQANATAYNGQSVFLRAYNYTLGSEDLTSFGEHQMINSGIKFYQRYAALTRDHVPFIRSSDSSRVVASGQLFIQGYEQSKAQDCDADHSQDHAAINVLISEAPGANNTLNHNTCAAFEADKLGDQVSAKYTALIAPPMAQRLHHDLPGVTLTDDQVIYLMDMCAYDTVATTPGATSLSPFCALFTDTEWSQYNYLQSLGKYYGYGAGNPLGPTQGVGFINELIARMTHSPVHDHTTSNRTLDAPGADSFPTNRTLYADFTHDNGMIPIFFALGLYNGSDPLPLDRIVPATQVDGYSAAWAVPFAARAYIEMMQCGRETEPLVRVLINDRVAPLKGCNVDQLGRCKRSDFVNALSFAQDGGDWAKCGVSSK</sequence>
<dbReference type="GO" id="GO:0005576">
    <property type="term" value="C:extracellular region"/>
    <property type="evidence" value="ECO:0007669"/>
    <property type="project" value="UniProtKB-SubCell"/>
</dbReference>
<dbReference type="InterPro" id="IPR029033">
    <property type="entry name" value="His_PPase_superfam"/>
</dbReference>
<reference evidence="19 20" key="1">
    <citation type="journal article" date="2013" name="PLoS ONE">
        <title>Genomic and secretomic analyses reveal unique features of the lignocellulolytic enzyme system of Penicillium decumbens.</title>
        <authorList>
            <person name="Liu G."/>
            <person name="Zhang L."/>
            <person name="Wei X."/>
            <person name="Zou G."/>
            <person name="Qin Y."/>
            <person name="Ma L."/>
            <person name="Li J."/>
            <person name="Zheng H."/>
            <person name="Wang S."/>
            <person name="Wang C."/>
            <person name="Xun L."/>
            <person name="Zhao G.-P."/>
            <person name="Zhou Z."/>
            <person name="Qu Y."/>
        </authorList>
    </citation>
    <scope>NUCLEOTIDE SEQUENCE [LARGE SCALE GENOMIC DNA]</scope>
    <source>
        <strain evidence="20">114-2 / CGMCC 5302</strain>
    </source>
</reference>
<comment type="subcellular location">
    <subcellularLocation>
        <location evidence="1">Secreted</location>
    </subcellularLocation>
</comment>
<dbReference type="AlphaFoldDB" id="S8B7A5"/>
<dbReference type="SUPFAM" id="SSF53254">
    <property type="entry name" value="Phosphoglycerate mutase-like"/>
    <property type="match status" value="1"/>
</dbReference>
<evidence type="ECO:0000256" key="13">
    <source>
        <dbReference type="ARBA" id="ARBA00043721"/>
    </source>
</evidence>
<dbReference type="Pfam" id="PF00328">
    <property type="entry name" value="His_Phos_2"/>
    <property type="match status" value="1"/>
</dbReference>
<keyword evidence="18" id="KW-0472">Membrane</keyword>
<dbReference type="OrthoDB" id="6509975at2759"/>
<dbReference type="Gene3D" id="3.40.50.1240">
    <property type="entry name" value="Phosphoglycerate mutase-like"/>
    <property type="match status" value="1"/>
</dbReference>
<evidence type="ECO:0000256" key="6">
    <source>
        <dbReference type="ARBA" id="ARBA00022801"/>
    </source>
</evidence>
<evidence type="ECO:0000256" key="15">
    <source>
        <dbReference type="ARBA" id="ARBA00043788"/>
    </source>
</evidence>
<dbReference type="SMR" id="S8B7A5"/>
<keyword evidence="8" id="KW-0325">Glycoprotein</keyword>
<dbReference type="PANTHER" id="PTHR20963">
    <property type="entry name" value="MULTIPLE INOSITOL POLYPHOSPHATE PHOSPHATASE-RELATED"/>
    <property type="match status" value="1"/>
</dbReference>
<dbReference type="EC" id="3.1.3.8" evidence="4"/>
<evidence type="ECO:0000256" key="3">
    <source>
        <dbReference type="ARBA" id="ARBA00011245"/>
    </source>
</evidence>
<evidence type="ECO:0000256" key="1">
    <source>
        <dbReference type="ARBA" id="ARBA00004613"/>
    </source>
</evidence>
<comment type="similarity">
    <text evidence="2">Belongs to the histidine acid phosphatase family.</text>
</comment>
<comment type="catalytic activity">
    <reaction evidence="12">
        <text>1D-myo-inositol 1,2-bisphosphate + H2O = 1D-myo-inositol 2-phosphate + phosphate</text>
        <dbReference type="Rhea" id="RHEA:77135"/>
        <dbReference type="ChEBI" id="CHEBI:15377"/>
        <dbReference type="ChEBI" id="CHEBI:43474"/>
        <dbReference type="ChEBI" id="CHEBI:84142"/>
        <dbReference type="ChEBI" id="CHEBI:195539"/>
    </reaction>
    <physiologicalReaction direction="left-to-right" evidence="12">
        <dbReference type="Rhea" id="RHEA:77136"/>
    </physiologicalReaction>
</comment>
<comment type="catalytic activity">
    <reaction evidence="13">
        <text>1D-myo-inositol 1,2,6-trisphosphate + H2O = 1D-myo-inositol 1,2-bisphosphate + phosphate</text>
        <dbReference type="Rhea" id="RHEA:77131"/>
        <dbReference type="ChEBI" id="CHEBI:15377"/>
        <dbReference type="ChEBI" id="CHEBI:43474"/>
        <dbReference type="ChEBI" id="CHEBI:195537"/>
        <dbReference type="ChEBI" id="CHEBI:195539"/>
    </reaction>
    <physiologicalReaction direction="left-to-right" evidence="13">
        <dbReference type="Rhea" id="RHEA:77132"/>
    </physiologicalReaction>
</comment>
<evidence type="ECO:0000256" key="18">
    <source>
        <dbReference type="SAM" id="Phobius"/>
    </source>
</evidence>
<feature type="transmembrane region" description="Helical" evidence="18">
    <location>
        <begin position="40"/>
        <end position="61"/>
    </location>
</feature>
<evidence type="ECO:0000256" key="9">
    <source>
        <dbReference type="ARBA" id="ARBA00041857"/>
    </source>
</evidence>
<dbReference type="GO" id="GO:0016158">
    <property type="term" value="F:inositol hexakisphosphate 3-phosphatase activity"/>
    <property type="evidence" value="ECO:0007669"/>
    <property type="project" value="UniProtKB-EC"/>
</dbReference>
<evidence type="ECO:0000256" key="14">
    <source>
        <dbReference type="ARBA" id="ARBA00043748"/>
    </source>
</evidence>
<evidence type="ECO:0000256" key="10">
    <source>
        <dbReference type="ARBA" id="ARBA00042300"/>
    </source>
</evidence>
<dbReference type="CDD" id="cd07061">
    <property type="entry name" value="HP_HAP_like"/>
    <property type="match status" value="1"/>
</dbReference>
<evidence type="ECO:0000256" key="11">
    <source>
        <dbReference type="ARBA" id="ARBA00043670"/>
    </source>
</evidence>
<dbReference type="InterPro" id="IPR033379">
    <property type="entry name" value="Acid_Pase_AS"/>
</dbReference>
<dbReference type="FunFam" id="3.40.50.1240:FF:000027">
    <property type="entry name" value="3-phytase A"/>
    <property type="match status" value="1"/>
</dbReference>
<comment type="subunit">
    <text evidence="3">Monomer.</text>
</comment>
<proteinExistence type="inferred from homology"/>
<evidence type="ECO:0000256" key="17">
    <source>
        <dbReference type="ARBA" id="ARBA00044262"/>
    </source>
</evidence>
<accession>S8B7A5</accession>
<dbReference type="EMBL" id="KB644412">
    <property type="protein sequence ID" value="EPS30592.1"/>
    <property type="molecule type" value="Genomic_DNA"/>
</dbReference>
<keyword evidence="18" id="KW-1133">Transmembrane helix</keyword>
<dbReference type="PROSITE" id="PS00616">
    <property type="entry name" value="HIS_ACID_PHOSPHAT_1"/>
    <property type="match status" value="1"/>
</dbReference>
<comment type="catalytic activity">
    <reaction evidence="15">
        <text>1D-myo-inositol hexakisphosphate + H2O = 1D-myo-inositol 1,2,4,5,6-pentakisphosphate + phosphate</text>
        <dbReference type="Rhea" id="RHEA:16989"/>
        <dbReference type="ChEBI" id="CHEBI:15377"/>
        <dbReference type="ChEBI" id="CHEBI:43474"/>
        <dbReference type="ChEBI" id="CHEBI:57798"/>
        <dbReference type="ChEBI" id="CHEBI:58130"/>
        <dbReference type="EC" id="3.1.3.8"/>
    </reaction>
    <physiologicalReaction direction="left-to-right" evidence="15">
        <dbReference type="Rhea" id="RHEA:16990"/>
    </physiologicalReaction>
</comment>
<evidence type="ECO:0000256" key="7">
    <source>
        <dbReference type="ARBA" id="ARBA00023157"/>
    </source>
</evidence>
<dbReference type="PhylomeDB" id="S8B7A5"/>
<dbReference type="InterPro" id="IPR000560">
    <property type="entry name" value="His_Pase_clade-2"/>
</dbReference>
<comment type="catalytic activity">
    <reaction evidence="14">
        <text>1D-myo-inositol 1,2,4,5,6-pentakisphosphate + H2O = 1D-myo-inositol 1,2,5,6-tetrakisphosphate + phosphate</text>
        <dbReference type="Rhea" id="RHEA:77115"/>
        <dbReference type="ChEBI" id="CHEBI:15377"/>
        <dbReference type="ChEBI" id="CHEBI:43474"/>
        <dbReference type="ChEBI" id="CHEBI:57798"/>
        <dbReference type="ChEBI" id="CHEBI:195535"/>
    </reaction>
    <physiologicalReaction direction="left-to-right" evidence="14">
        <dbReference type="Rhea" id="RHEA:77116"/>
    </physiologicalReaction>
</comment>
<organism evidence="19 20">
    <name type="scientific">Penicillium oxalicum (strain 114-2 / CGMCC 5302)</name>
    <name type="common">Penicillium decumbens</name>
    <dbReference type="NCBI Taxonomy" id="933388"/>
    <lineage>
        <taxon>Eukaryota</taxon>
        <taxon>Fungi</taxon>
        <taxon>Dikarya</taxon>
        <taxon>Ascomycota</taxon>
        <taxon>Pezizomycotina</taxon>
        <taxon>Eurotiomycetes</taxon>
        <taxon>Eurotiomycetidae</taxon>
        <taxon>Eurotiales</taxon>
        <taxon>Aspergillaceae</taxon>
        <taxon>Penicillium</taxon>
    </lineage>
</organism>
<evidence type="ECO:0000313" key="20">
    <source>
        <dbReference type="Proteomes" id="UP000019376"/>
    </source>
</evidence>
<evidence type="ECO:0000256" key="4">
    <source>
        <dbReference type="ARBA" id="ARBA00012632"/>
    </source>
</evidence>
<dbReference type="PROSITE" id="PS00778">
    <property type="entry name" value="HIS_ACID_PHOSPHAT_2"/>
    <property type="match status" value="1"/>
</dbReference>